<sequence>MAVRAFSESRDSNLKVAPATAFAARLPRQTHFVDAGMVDPGQRFGDRAGVFRGSLHRHHCGRDDLRQRRRCAAAPACPRVFVRRPAQQTDFARGFHSALITAPLRHKVAVSHAPAGAISLDIDIQTVRFSPNRPDARFLPLSVLYAGGWAAYGVAKHAAPAAAGLAGAALAGGIDVYRWNTSDWASGPTPQTELIVTVSASDAKRYLGRVSNVYYVADRDASLYVGPPQLYDIAVGGDR</sequence>
<dbReference type="PATRIC" id="fig|1454001.3.peg.973"/>
<proteinExistence type="predicted"/>
<name>A0A011NVR5_9PROT</name>
<evidence type="ECO:0000313" key="2">
    <source>
        <dbReference type="Proteomes" id="UP000020218"/>
    </source>
</evidence>
<organism evidence="1 2">
    <name type="scientific">Candidatus Accumulibacter adjunctus</name>
    <dbReference type="NCBI Taxonomy" id="1454001"/>
    <lineage>
        <taxon>Bacteria</taxon>
        <taxon>Pseudomonadati</taxon>
        <taxon>Pseudomonadota</taxon>
        <taxon>Betaproteobacteria</taxon>
        <taxon>Candidatus Accumulibacter</taxon>
    </lineage>
</organism>
<dbReference type="EMBL" id="JFAX01000004">
    <property type="protein sequence ID" value="EXI68715.1"/>
    <property type="molecule type" value="Genomic_DNA"/>
</dbReference>
<gene>
    <name evidence="1" type="ORF">AW08_01027</name>
</gene>
<reference evidence="1" key="1">
    <citation type="submission" date="2014-02" db="EMBL/GenBank/DDBJ databases">
        <title>Expanding our view of genomic diversity in Candidatus Accumulibacter clades.</title>
        <authorList>
            <person name="Skennerton C.T."/>
            <person name="Barr J.J."/>
            <person name="Slater F.R."/>
            <person name="Bond P.L."/>
            <person name="Tyson G.W."/>
        </authorList>
    </citation>
    <scope>NUCLEOTIDE SEQUENCE [LARGE SCALE GENOMIC DNA]</scope>
</reference>
<evidence type="ECO:0000313" key="1">
    <source>
        <dbReference type="EMBL" id="EXI68715.1"/>
    </source>
</evidence>
<keyword evidence="2" id="KW-1185">Reference proteome</keyword>
<accession>A0A011NVR5</accession>
<protein>
    <submittedName>
        <fullName evidence="1">Uncharacterized protein</fullName>
    </submittedName>
</protein>
<dbReference type="AlphaFoldDB" id="A0A011NVR5"/>
<dbReference type="Proteomes" id="UP000020218">
    <property type="component" value="Unassembled WGS sequence"/>
</dbReference>
<comment type="caution">
    <text evidence="1">The sequence shown here is derived from an EMBL/GenBank/DDBJ whole genome shotgun (WGS) entry which is preliminary data.</text>
</comment>